<keyword evidence="2" id="KW-1185">Reference proteome</keyword>
<proteinExistence type="predicted"/>
<dbReference type="OrthoDB" id="9132821at2"/>
<reference evidence="1 2" key="1">
    <citation type="submission" date="2014-08" db="EMBL/GenBank/DDBJ databases">
        <authorList>
            <person name="Wibberg D."/>
        </authorList>
    </citation>
    <scope>NUCLEOTIDE SEQUENCE [LARGE SCALE GENOMIC DNA]</scope>
    <source>
        <strain evidence="2">ING2-E5B</strain>
    </source>
</reference>
<dbReference type="HOGENOM" id="CLU_2131167_0_0_10"/>
<dbReference type="STRING" id="1562970.ING2E5B_1235"/>
<sequence length="113" mass="13380">MAVIIQTNHPDILLDKIYEAIENKKAEKWECTEDGRLTYGALIWKNEAFFKPQIWVDDKELRFGLLKRKDRKHISSKLYATFHTKLIEMLLLRFDKDFKSVTATANRTDPDCF</sequence>
<gene>
    <name evidence="1" type="ORF">ING2E5B_1235</name>
</gene>
<accession>A0A098BZ74</accession>
<dbReference type="EMBL" id="LN515532">
    <property type="protein sequence ID" value="CEA15985.1"/>
    <property type="molecule type" value="Genomic_DNA"/>
</dbReference>
<name>A0A098BZ74_9BACT</name>
<dbReference type="Proteomes" id="UP000032417">
    <property type="component" value="Chromosome 1"/>
</dbReference>
<evidence type="ECO:0000313" key="2">
    <source>
        <dbReference type="Proteomes" id="UP000032417"/>
    </source>
</evidence>
<dbReference type="KEGG" id="pbt:ING2E5B_1235"/>
<dbReference type="AlphaFoldDB" id="A0A098BZ74"/>
<evidence type="ECO:0000313" key="1">
    <source>
        <dbReference type="EMBL" id="CEA15985.1"/>
    </source>
</evidence>
<organism evidence="1 2">
    <name type="scientific">Fermentimonas caenicola</name>
    <dbReference type="NCBI Taxonomy" id="1562970"/>
    <lineage>
        <taxon>Bacteria</taxon>
        <taxon>Pseudomonadati</taxon>
        <taxon>Bacteroidota</taxon>
        <taxon>Bacteroidia</taxon>
        <taxon>Bacteroidales</taxon>
        <taxon>Dysgonomonadaceae</taxon>
        <taxon>Fermentimonas</taxon>
    </lineage>
</organism>
<protein>
    <submittedName>
        <fullName evidence="1">Uncharacterized protein</fullName>
    </submittedName>
</protein>